<gene>
    <name evidence="2" type="ORF">J2Z81_002904</name>
</gene>
<keyword evidence="1" id="KW-1133">Transmembrane helix</keyword>
<evidence type="ECO:0008006" key="4">
    <source>
        <dbReference type="Google" id="ProtNLM"/>
    </source>
</evidence>
<sequence>MEKFSFVLEVVLLIISMIALLGSFSVFIVELFKKGYKNIKWTLLVTLLFIYIITYIPYLVISN</sequence>
<reference evidence="2 3" key="1">
    <citation type="submission" date="2021-03" db="EMBL/GenBank/DDBJ databases">
        <title>Genomic Encyclopedia of Type Strains, Phase IV (KMG-IV): sequencing the most valuable type-strain genomes for metagenomic binning, comparative biology and taxonomic classification.</title>
        <authorList>
            <person name="Goeker M."/>
        </authorList>
    </citation>
    <scope>NUCLEOTIDE SEQUENCE [LARGE SCALE GENOMIC DNA]</scope>
    <source>
        <strain evidence="2 3">DSM 25790</strain>
    </source>
</reference>
<keyword evidence="1" id="KW-0472">Membrane</keyword>
<evidence type="ECO:0000313" key="2">
    <source>
        <dbReference type="EMBL" id="MBP2258916.1"/>
    </source>
</evidence>
<name>A0ABS4SCT2_9BACI</name>
<evidence type="ECO:0000256" key="1">
    <source>
        <dbReference type="SAM" id="Phobius"/>
    </source>
</evidence>
<dbReference type="EMBL" id="JAGIKX010000041">
    <property type="protein sequence ID" value="MBP2258916.1"/>
    <property type="molecule type" value="Genomic_DNA"/>
</dbReference>
<evidence type="ECO:0000313" key="3">
    <source>
        <dbReference type="Proteomes" id="UP001519294"/>
    </source>
</evidence>
<protein>
    <recommendedName>
        <fullName evidence="4">Cardiolipin synthase N-terminal domain-containing protein</fullName>
    </recommendedName>
</protein>
<keyword evidence="3" id="KW-1185">Reference proteome</keyword>
<organism evidence="2 3">
    <name type="scientific">Virgibacillus alimentarius</name>
    <dbReference type="NCBI Taxonomy" id="698769"/>
    <lineage>
        <taxon>Bacteria</taxon>
        <taxon>Bacillati</taxon>
        <taxon>Bacillota</taxon>
        <taxon>Bacilli</taxon>
        <taxon>Bacillales</taxon>
        <taxon>Bacillaceae</taxon>
        <taxon>Virgibacillus</taxon>
    </lineage>
</organism>
<feature type="transmembrane region" description="Helical" evidence="1">
    <location>
        <begin position="41"/>
        <end position="61"/>
    </location>
</feature>
<comment type="caution">
    <text evidence="2">The sequence shown here is derived from an EMBL/GenBank/DDBJ whole genome shotgun (WGS) entry which is preliminary data.</text>
</comment>
<keyword evidence="1" id="KW-0812">Transmembrane</keyword>
<feature type="transmembrane region" description="Helical" evidence="1">
    <location>
        <begin position="6"/>
        <end position="29"/>
    </location>
</feature>
<accession>A0ABS4SCT2</accession>
<dbReference type="Proteomes" id="UP001519294">
    <property type="component" value="Unassembled WGS sequence"/>
</dbReference>
<dbReference type="RefSeq" id="WP_029266077.1">
    <property type="nucleotide sequence ID" value="NZ_JAGIKX010000041.1"/>
</dbReference>
<proteinExistence type="predicted"/>